<dbReference type="EMBL" id="RCHU01001018">
    <property type="protein sequence ID" value="TKR83952.1"/>
    <property type="molecule type" value="Genomic_DNA"/>
</dbReference>
<feature type="region of interest" description="Disordered" evidence="1">
    <location>
        <begin position="1"/>
        <end position="39"/>
    </location>
</feature>
<comment type="caution">
    <text evidence="2">The sequence shown here is derived from an EMBL/GenBank/DDBJ whole genome shotgun (WGS) entry which is preliminary data.</text>
</comment>
<evidence type="ECO:0000313" key="2">
    <source>
        <dbReference type="EMBL" id="TKR83952.1"/>
    </source>
</evidence>
<protein>
    <submittedName>
        <fullName evidence="2">Hydroxyproline-rich glycoprotein</fullName>
    </submittedName>
</protein>
<sequence>MASESQQHNKGESQPSESTLFPSGRLKSPGAGYTPPLSYPPTLGYAPPGPYPAYQPPGCYPYARAPPPAYYINATDVGVAHSSSHGSKNCEPPPFATSKDAAGVELEHALIKFTSVTW</sequence>
<proteinExistence type="predicted"/>
<reference evidence="2" key="1">
    <citation type="submission" date="2018-10" db="EMBL/GenBank/DDBJ databases">
        <title>Population genomic analysis revealed the cold adaptation of white poplar.</title>
        <authorList>
            <person name="Liu Y.-J."/>
        </authorList>
    </citation>
    <scope>NUCLEOTIDE SEQUENCE [LARGE SCALE GENOMIC DNA]</scope>
    <source>
        <strain evidence="2">PAL-ZL1</strain>
    </source>
</reference>
<organism evidence="2">
    <name type="scientific">Populus alba</name>
    <name type="common">White poplar</name>
    <dbReference type="NCBI Taxonomy" id="43335"/>
    <lineage>
        <taxon>Eukaryota</taxon>
        <taxon>Viridiplantae</taxon>
        <taxon>Streptophyta</taxon>
        <taxon>Embryophyta</taxon>
        <taxon>Tracheophyta</taxon>
        <taxon>Spermatophyta</taxon>
        <taxon>Magnoliopsida</taxon>
        <taxon>eudicotyledons</taxon>
        <taxon>Gunneridae</taxon>
        <taxon>Pentapetalae</taxon>
        <taxon>rosids</taxon>
        <taxon>fabids</taxon>
        <taxon>Malpighiales</taxon>
        <taxon>Salicaceae</taxon>
        <taxon>Saliceae</taxon>
        <taxon>Populus</taxon>
    </lineage>
</organism>
<dbReference type="AlphaFoldDB" id="A0A4U5NMB3"/>
<gene>
    <name evidence="2" type="ORF">D5086_0000259850</name>
</gene>
<evidence type="ECO:0000256" key="1">
    <source>
        <dbReference type="SAM" id="MobiDB-lite"/>
    </source>
</evidence>
<feature type="compositionally biased region" description="Polar residues" evidence="1">
    <location>
        <begin position="1"/>
        <end position="21"/>
    </location>
</feature>
<name>A0A4U5NMB3_POPAL</name>
<accession>A0A4U5NMB3</accession>